<reference evidence="1 2" key="1">
    <citation type="journal article" date="2024" name="Plant J.">
        <title>Genome sequences and population genomics reveal climatic adaptation and genomic divergence between two closely related sweetgum species.</title>
        <authorList>
            <person name="Xu W.Q."/>
            <person name="Ren C.Q."/>
            <person name="Zhang X.Y."/>
            <person name="Comes H.P."/>
            <person name="Liu X.H."/>
            <person name="Li Y.G."/>
            <person name="Kettle C.J."/>
            <person name="Jalonen R."/>
            <person name="Gaisberger H."/>
            <person name="Ma Y.Z."/>
            <person name="Qiu Y.X."/>
        </authorList>
    </citation>
    <scope>NUCLEOTIDE SEQUENCE [LARGE SCALE GENOMIC DNA]</scope>
    <source>
        <strain evidence="1">Hangzhou</strain>
    </source>
</reference>
<evidence type="ECO:0000313" key="2">
    <source>
        <dbReference type="Proteomes" id="UP001415857"/>
    </source>
</evidence>
<organism evidence="1 2">
    <name type="scientific">Liquidambar formosana</name>
    <name type="common">Formosan gum</name>
    <dbReference type="NCBI Taxonomy" id="63359"/>
    <lineage>
        <taxon>Eukaryota</taxon>
        <taxon>Viridiplantae</taxon>
        <taxon>Streptophyta</taxon>
        <taxon>Embryophyta</taxon>
        <taxon>Tracheophyta</taxon>
        <taxon>Spermatophyta</taxon>
        <taxon>Magnoliopsida</taxon>
        <taxon>eudicotyledons</taxon>
        <taxon>Gunneridae</taxon>
        <taxon>Pentapetalae</taxon>
        <taxon>Saxifragales</taxon>
        <taxon>Altingiaceae</taxon>
        <taxon>Liquidambar</taxon>
    </lineage>
</organism>
<dbReference type="EMBL" id="JBBPBK010000015">
    <property type="protein sequence ID" value="KAK9269000.1"/>
    <property type="molecule type" value="Genomic_DNA"/>
</dbReference>
<accession>A0AAP0NC22</accession>
<protein>
    <submittedName>
        <fullName evidence="1">Uncharacterized protein</fullName>
    </submittedName>
</protein>
<gene>
    <name evidence="1" type="ORF">L1049_000768</name>
</gene>
<dbReference type="InterPro" id="IPR001611">
    <property type="entry name" value="Leu-rich_rpt"/>
</dbReference>
<proteinExistence type="predicted"/>
<dbReference type="PANTHER" id="PTHR47186:SF20">
    <property type="entry name" value="DISEASE RESISTANCE PROTEIN RPS5-LIKE"/>
    <property type="match status" value="1"/>
</dbReference>
<evidence type="ECO:0000313" key="1">
    <source>
        <dbReference type="EMBL" id="KAK9269000.1"/>
    </source>
</evidence>
<comment type="caution">
    <text evidence="1">The sequence shown here is derived from an EMBL/GenBank/DDBJ whole genome shotgun (WGS) entry which is preliminary data.</text>
</comment>
<sequence>MRNSLSKTPPNFSPMCQRLSTLILRHNPLKTISDSFFVNMVCLRVLDLSYTDIEILPNSISNLKNITALLLKQCTKLKCVPCLAKLAARIKDIGPCSY</sequence>
<dbReference type="AlphaFoldDB" id="A0AAP0NC22"/>
<dbReference type="Pfam" id="PF13855">
    <property type="entry name" value="LRR_8"/>
    <property type="match status" value="1"/>
</dbReference>
<dbReference type="SUPFAM" id="SSF52058">
    <property type="entry name" value="L domain-like"/>
    <property type="match status" value="1"/>
</dbReference>
<dbReference type="PANTHER" id="PTHR47186">
    <property type="entry name" value="LEUCINE-RICH REPEAT-CONTAINING PROTEIN 57"/>
    <property type="match status" value="1"/>
</dbReference>
<dbReference type="InterPro" id="IPR032675">
    <property type="entry name" value="LRR_dom_sf"/>
</dbReference>
<dbReference type="Gene3D" id="3.80.10.10">
    <property type="entry name" value="Ribonuclease Inhibitor"/>
    <property type="match status" value="1"/>
</dbReference>
<name>A0AAP0NC22_LIQFO</name>
<keyword evidence="2" id="KW-1185">Reference proteome</keyword>
<dbReference type="Proteomes" id="UP001415857">
    <property type="component" value="Unassembled WGS sequence"/>
</dbReference>